<organism evidence="3 4">
    <name type="scientific">Lophiostoma macrostomum CBS 122681</name>
    <dbReference type="NCBI Taxonomy" id="1314788"/>
    <lineage>
        <taxon>Eukaryota</taxon>
        <taxon>Fungi</taxon>
        <taxon>Dikarya</taxon>
        <taxon>Ascomycota</taxon>
        <taxon>Pezizomycotina</taxon>
        <taxon>Dothideomycetes</taxon>
        <taxon>Pleosporomycetidae</taxon>
        <taxon>Pleosporales</taxon>
        <taxon>Lophiostomataceae</taxon>
        <taxon>Lophiostoma</taxon>
    </lineage>
</organism>
<evidence type="ECO:0000313" key="4">
    <source>
        <dbReference type="Proteomes" id="UP000799324"/>
    </source>
</evidence>
<dbReference type="Gene3D" id="3.40.50.300">
    <property type="entry name" value="P-loop containing nucleotide triphosphate hydrolases"/>
    <property type="match status" value="2"/>
</dbReference>
<accession>A0A6A6SUZ6</accession>
<dbReference type="AlphaFoldDB" id="A0A6A6SUZ6"/>
<feature type="region of interest" description="Disordered" evidence="1">
    <location>
        <begin position="851"/>
        <end position="872"/>
    </location>
</feature>
<proteinExistence type="predicted"/>
<gene>
    <name evidence="3" type="ORF">K491DRAFT_719769</name>
</gene>
<name>A0A6A6SUZ6_9PLEO</name>
<dbReference type="InterPro" id="IPR027417">
    <property type="entry name" value="P-loop_NTPase"/>
</dbReference>
<dbReference type="EMBL" id="MU004424">
    <property type="protein sequence ID" value="KAF2651499.1"/>
    <property type="molecule type" value="Genomic_DNA"/>
</dbReference>
<dbReference type="OrthoDB" id="3598281at2759"/>
<dbReference type="Proteomes" id="UP000799324">
    <property type="component" value="Unassembled WGS sequence"/>
</dbReference>
<feature type="region of interest" description="Disordered" evidence="1">
    <location>
        <begin position="25"/>
        <end position="45"/>
    </location>
</feature>
<dbReference type="InterPro" id="IPR045063">
    <property type="entry name" value="Dynamin_N"/>
</dbReference>
<evidence type="ECO:0000313" key="3">
    <source>
        <dbReference type="EMBL" id="KAF2651499.1"/>
    </source>
</evidence>
<feature type="domain" description="Dynamin N-terminal" evidence="2">
    <location>
        <begin position="104"/>
        <end position="358"/>
    </location>
</feature>
<sequence>MADNVIVLPFADWKPSFDEENSLKTAKGLKGPKAAQAYTPKSEPPPDHAWYRMDKSRIDEELHAIVTEVADKMEAVRAEDTELVSLLKSASEVRNVEMKVPKSIAIVGQQAMGKSLLINALFHRRNLSKTSAAGGACTASAIKYVHKSGAGDLAEIYDAAMQFMDDMNLNEVDPVYHDEEERAALTALAFFSLLYNIQNDPEAAETLEGRLTAQEIEEGKLLRGSVRMALRRIEETGADADRTKVFRDMTISELLEQISNFISQQEGMPSLWHILQFVTIFMGSPLLRNGMSIVDLPGLGDLNHSRTAATNTIRRQADFEIIVAKSDRVTTEEVVDQQIKQSIRTHGTKNTILVLTKIDEFFLDHHSIDNIIEQSTNAPFPRIKEFMGNAENMLNELDQFVAQNEDEDVDVEEAYATMSALQAYQEYLNKLAQCSFIQQRARNLENEMKFKFKEYDEHPIRVFSVSSSMYVDWMKKRQNERPLLSPEQTGIPNLRKFLLTVPTEDNLECYRQHIGFKSPAFLDTISRIVDQEGKDDAYGVIRPKFMIILKEFMEKHTLIFTEFIDNKVQRLWQLGTLKHSREEGVVTVIRNWADNVRWNTYNKVLQEKGIVKKTDAVRYRGRGINWNEEISQEIGPDILAWKNKMRSAVKAMTADLNKSIKALGQKVIQFLNDSELAGPLKLIAIEEWNKRQEEVFRKSITLEGILKQQISHVHKYATTETDTRCMLSVLNSSVYDKINKIPWEEGWYVKQKDALLKALVPTNGQDGSIIDKIADHVDGMAKRQLDFAFRTFMDDLVSELELFDHHIGQRLPPEYEITEGDLKIRDSLKDILPQLSRRVNDLDTMLEAQGTKRERDVDIDGEPETLTKKAKA</sequence>
<dbReference type="PANTHER" id="PTHR36681">
    <property type="entry name" value="NUCLEAR GTPASE, GERMINAL CENTER-ASSOCIATED, TANDEM DUPLICATE 3"/>
    <property type="match status" value="1"/>
</dbReference>
<reference evidence="3" key="1">
    <citation type="journal article" date="2020" name="Stud. Mycol.">
        <title>101 Dothideomycetes genomes: a test case for predicting lifestyles and emergence of pathogens.</title>
        <authorList>
            <person name="Haridas S."/>
            <person name="Albert R."/>
            <person name="Binder M."/>
            <person name="Bloem J."/>
            <person name="Labutti K."/>
            <person name="Salamov A."/>
            <person name="Andreopoulos B."/>
            <person name="Baker S."/>
            <person name="Barry K."/>
            <person name="Bills G."/>
            <person name="Bluhm B."/>
            <person name="Cannon C."/>
            <person name="Castanera R."/>
            <person name="Culley D."/>
            <person name="Daum C."/>
            <person name="Ezra D."/>
            <person name="Gonzalez J."/>
            <person name="Henrissat B."/>
            <person name="Kuo A."/>
            <person name="Liang C."/>
            <person name="Lipzen A."/>
            <person name="Lutzoni F."/>
            <person name="Magnuson J."/>
            <person name="Mondo S."/>
            <person name="Nolan M."/>
            <person name="Ohm R."/>
            <person name="Pangilinan J."/>
            <person name="Park H.-J."/>
            <person name="Ramirez L."/>
            <person name="Alfaro M."/>
            <person name="Sun H."/>
            <person name="Tritt A."/>
            <person name="Yoshinaga Y."/>
            <person name="Zwiers L.-H."/>
            <person name="Turgeon B."/>
            <person name="Goodwin S."/>
            <person name="Spatafora J."/>
            <person name="Crous P."/>
            <person name="Grigoriev I."/>
        </authorList>
    </citation>
    <scope>NUCLEOTIDE SEQUENCE</scope>
    <source>
        <strain evidence="3">CBS 122681</strain>
    </source>
</reference>
<evidence type="ECO:0000256" key="1">
    <source>
        <dbReference type="SAM" id="MobiDB-lite"/>
    </source>
</evidence>
<dbReference type="PANTHER" id="PTHR36681:SF3">
    <property type="entry name" value="NUCLEAR GTPASE, GERMINAL CENTER-ASSOCIATED, TANDEM DUPLICATE 3"/>
    <property type="match status" value="1"/>
</dbReference>
<keyword evidence="4" id="KW-1185">Reference proteome</keyword>
<evidence type="ECO:0000259" key="2">
    <source>
        <dbReference type="Pfam" id="PF00350"/>
    </source>
</evidence>
<dbReference type="Pfam" id="PF00350">
    <property type="entry name" value="Dynamin_N"/>
    <property type="match status" value="1"/>
</dbReference>
<protein>
    <recommendedName>
        <fullName evidence="2">Dynamin N-terminal domain-containing protein</fullName>
    </recommendedName>
</protein>
<dbReference type="SUPFAM" id="SSF52540">
    <property type="entry name" value="P-loop containing nucleoside triphosphate hydrolases"/>
    <property type="match status" value="1"/>
</dbReference>